<reference evidence="3 4" key="1">
    <citation type="submission" date="2018-01" db="EMBL/GenBank/DDBJ databases">
        <title>The whole genome sequencing and assembly of Halobacillus litoralis ERB031 strain.</title>
        <authorList>
            <person name="Lee S.-J."/>
            <person name="Park M.-K."/>
            <person name="Kim J.-Y."/>
            <person name="Lee Y.-J."/>
            <person name="Yi H."/>
            <person name="Bahn Y.-S."/>
            <person name="Kim J.F."/>
            <person name="Lee D.-W."/>
        </authorList>
    </citation>
    <scope>NUCLEOTIDE SEQUENCE [LARGE SCALE GENOMIC DNA]</scope>
    <source>
        <strain evidence="3 4">ERB 031</strain>
        <plasmid evidence="4">pldw-31</plasmid>
    </source>
</reference>
<dbReference type="GO" id="GO:0004623">
    <property type="term" value="F:phospholipase A2 activity"/>
    <property type="evidence" value="ECO:0007669"/>
    <property type="project" value="InterPro"/>
</dbReference>
<proteinExistence type="predicted"/>
<gene>
    <name evidence="3" type="ORF">HLI_21400</name>
</gene>
<dbReference type="PROSITE" id="PS00118">
    <property type="entry name" value="PA2_HIS"/>
    <property type="match status" value="1"/>
</dbReference>
<evidence type="ECO:0000313" key="4">
    <source>
        <dbReference type="Proteomes" id="UP000287756"/>
    </source>
</evidence>
<dbReference type="OrthoDB" id="5125543at2"/>
<dbReference type="GO" id="GO:0005576">
    <property type="term" value="C:extracellular region"/>
    <property type="evidence" value="ECO:0007669"/>
    <property type="project" value="UniProtKB-SubCell"/>
</dbReference>
<dbReference type="GO" id="GO:0006644">
    <property type="term" value="P:phospholipid metabolic process"/>
    <property type="evidence" value="ECO:0007669"/>
    <property type="project" value="InterPro"/>
</dbReference>
<organism evidence="3 4">
    <name type="scientific">Halobacillus litoralis</name>
    <dbReference type="NCBI Taxonomy" id="45668"/>
    <lineage>
        <taxon>Bacteria</taxon>
        <taxon>Bacillati</taxon>
        <taxon>Bacillota</taxon>
        <taxon>Bacilli</taxon>
        <taxon>Bacillales</taxon>
        <taxon>Bacillaceae</taxon>
        <taxon>Halobacillus</taxon>
    </lineage>
</organism>
<dbReference type="InterPro" id="IPR036444">
    <property type="entry name" value="PLipase_A2_dom_sf"/>
</dbReference>
<dbReference type="RefSeq" id="WP_128527041.1">
    <property type="nucleotide sequence ID" value="NZ_CP026119.1"/>
</dbReference>
<dbReference type="AlphaFoldDB" id="A0A410MJA9"/>
<dbReference type="EMBL" id="CP026119">
    <property type="protein sequence ID" value="QAS54812.1"/>
    <property type="molecule type" value="Genomic_DNA"/>
</dbReference>
<protein>
    <recommendedName>
        <fullName evidence="5">Phospholipase</fullName>
    </recommendedName>
</protein>
<dbReference type="SUPFAM" id="SSF48619">
    <property type="entry name" value="Phospholipase A2, PLA2"/>
    <property type="match status" value="1"/>
</dbReference>
<dbReference type="GO" id="GO:0050482">
    <property type="term" value="P:arachidonate secretion"/>
    <property type="evidence" value="ECO:0007669"/>
    <property type="project" value="InterPro"/>
</dbReference>
<evidence type="ECO:0000313" key="3">
    <source>
        <dbReference type="EMBL" id="QAS54812.1"/>
    </source>
</evidence>
<keyword evidence="2" id="KW-0964">Secreted</keyword>
<keyword evidence="3" id="KW-0614">Plasmid</keyword>
<dbReference type="KEGG" id="hli:HLI_21400"/>
<name>A0A410MJA9_9BACI</name>
<sequence length="246" mass="27436">MNVEISNLHLLQGEEEQNNKKEIVKSDGFMSLASLVDTEELTNLYHVGGFSLDLKQEDRPQVSVVSNEFATPNNKVRFFFTKSMKDAEVKNTATALIVKNIDGVEVLETHQKVNDKKTKLLSILTLTKAIREKFNNGIEASKLRFDALKNNTNEVSTQALWDGCMPGGYFWCGGGCGYQTGSSAIKNKIDGCCLNHDYCYANHSTARCLNCDEDLHACVTNPINRADDPTTADYIATYFEWHCSSL</sequence>
<evidence type="ECO:0008006" key="5">
    <source>
        <dbReference type="Google" id="ProtNLM"/>
    </source>
</evidence>
<evidence type="ECO:0000256" key="2">
    <source>
        <dbReference type="ARBA" id="ARBA00022525"/>
    </source>
</evidence>
<accession>A0A410MJA9</accession>
<dbReference type="Gene3D" id="1.20.90.10">
    <property type="entry name" value="Phospholipase A2 domain"/>
    <property type="match status" value="1"/>
</dbReference>
<comment type="subcellular location">
    <subcellularLocation>
        <location evidence="1">Secreted</location>
    </subcellularLocation>
</comment>
<dbReference type="InterPro" id="IPR033113">
    <property type="entry name" value="PLA2_histidine"/>
</dbReference>
<geneLocation type="plasmid" evidence="4">
    <name>pldw-31</name>
</geneLocation>
<evidence type="ECO:0000256" key="1">
    <source>
        <dbReference type="ARBA" id="ARBA00004613"/>
    </source>
</evidence>
<dbReference type="Proteomes" id="UP000287756">
    <property type="component" value="Plasmid pLDW-31"/>
</dbReference>